<sequence length="545" mass="59722">MLSDLPILSCIIFSPLLGLLVLLFLPKQRSRWLKTTAIIATLIPLLLSLWLYADYDSTKGGKTYEELSTWVDASLNKEVVGAVSSYSFKFQYHLGIDGLSLPLLLLTTIVGVMAALASVNVKKRWKSFYIWFLLLEVGMLGVFLARDVFLFFVFFELTLIPMFFLIGIWGFMNRERAANKFLLYNGIGSAIMLIAFVMLVSTAGFRADQVPDKQETHLSYSGSYEVIQQNLTDPASYVNAAPPANSQEGEGNPFYLSKTMRWSIFLLLLLAFGIKLPVFPFHTWMLKVHAEAPPSVVMIHSGVLLKMGAYGLLRFGVFMFPGEAKDWAAVLAILGVVNILYGAVLALVQKEFKLVLAYSSISHMGIVLLGIASFNEIGLQGAMIQLVSHGLISALLFLIVGSIYERTGSTQLSDLGGLARSLPFISGILLTAGMASLGLPGLSGFVGEFLSLLGLFDSMRIITAVAVLGVILTAVYVLRSILGITFGPMSERYAALRDARLIEAVPMITLLAFILLIGIYPSVLTEPMKHGFDALLEQINEKVGR</sequence>
<dbReference type="Pfam" id="PF00361">
    <property type="entry name" value="Proton_antipo_M"/>
    <property type="match status" value="1"/>
</dbReference>
<feature type="domain" description="NADH:ubiquinone oxidoreductase chain 4 N-terminal" evidence="11">
    <location>
        <begin position="85"/>
        <end position="134"/>
    </location>
</feature>
<dbReference type="EMBL" id="JBHSOW010000007">
    <property type="protein sequence ID" value="MFC5647733.1"/>
    <property type="molecule type" value="Genomic_DNA"/>
</dbReference>
<keyword evidence="6" id="KW-0520">NAD</keyword>
<keyword evidence="5 9" id="KW-1133">Transmembrane helix</keyword>
<feature type="transmembrane region" description="Helical" evidence="9">
    <location>
        <begin position="458"/>
        <end position="478"/>
    </location>
</feature>
<proteinExistence type="inferred from homology"/>
<evidence type="ECO:0000313" key="12">
    <source>
        <dbReference type="EMBL" id="MFC5647733.1"/>
    </source>
</evidence>
<dbReference type="InterPro" id="IPR003918">
    <property type="entry name" value="NADH_UbQ_OxRdtase"/>
</dbReference>
<keyword evidence="3 8" id="KW-0812">Transmembrane</keyword>
<feature type="transmembrane region" description="Helical" evidence="9">
    <location>
        <begin position="499"/>
        <end position="520"/>
    </location>
</feature>
<evidence type="ECO:0000256" key="5">
    <source>
        <dbReference type="ARBA" id="ARBA00022989"/>
    </source>
</evidence>
<feature type="transmembrane region" description="Helical" evidence="9">
    <location>
        <begin position="183"/>
        <end position="205"/>
    </location>
</feature>
<feature type="transmembrane region" description="Helical" evidence="9">
    <location>
        <begin position="6"/>
        <end position="25"/>
    </location>
</feature>
<feature type="transmembrane region" description="Helical" evidence="9">
    <location>
        <begin position="262"/>
        <end position="282"/>
    </location>
</feature>
<dbReference type="InterPro" id="IPR001750">
    <property type="entry name" value="ND/Mrp_TM"/>
</dbReference>
<dbReference type="InterPro" id="IPR010227">
    <property type="entry name" value="NADH_Q_OxRdtase_chainM/4"/>
</dbReference>
<keyword evidence="13" id="KW-1185">Reference proteome</keyword>
<dbReference type="Proteomes" id="UP001596047">
    <property type="component" value="Unassembled WGS sequence"/>
</dbReference>
<dbReference type="PANTHER" id="PTHR43507:SF1">
    <property type="entry name" value="NADH-UBIQUINONE OXIDOREDUCTASE CHAIN 4"/>
    <property type="match status" value="1"/>
</dbReference>
<dbReference type="InterPro" id="IPR000260">
    <property type="entry name" value="NADH4_N"/>
</dbReference>
<evidence type="ECO:0000256" key="6">
    <source>
        <dbReference type="ARBA" id="ARBA00023027"/>
    </source>
</evidence>
<feature type="transmembrane region" description="Helical" evidence="9">
    <location>
        <begin position="303"/>
        <end position="321"/>
    </location>
</feature>
<accession>A0ABW0VR05</accession>
<evidence type="ECO:0000256" key="7">
    <source>
        <dbReference type="ARBA" id="ARBA00023136"/>
    </source>
</evidence>
<evidence type="ECO:0000313" key="13">
    <source>
        <dbReference type="Proteomes" id="UP001596047"/>
    </source>
</evidence>
<evidence type="ECO:0000256" key="9">
    <source>
        <dbReference type="SAM" id="Phobius"/>
    </source>
</evidence>
<organism evidence="12 13">
    <name type="scientific">Paenibacillus solisilvae</name>
    <dbReference type="NCBI Taxonomy" id="2486751"/>
    <lineage>
        <taxon>Bacteria</taxon>
        <taxon>Bacillati</taxon>
        <taxon>Bacillota</taxon>
        <taxon>Bacilli</taxon>
        <taxon>Bacillales</taxon>
        <taxon>Paenibacillaceae</taxon>
        <taxon>Paenibacillus</taxon>
    </lineage>
</organism>
<reference evidence="13" key="1">
    <citation type="journal article" date="2019" name="Int. J. Syst. Evol. Microbiol.">
        <title>The Global Catalogue of Microorganisms (GCM) 10K type strain sequencing project: providing services to taxonomists for standard genome sequencing and annotation.</title>
        <authorList>
            <consortium name="The Broad Institute Genomics Platform"/>
            <consortium name="The Broad Institute Genome Sequencing Center for Infectious Disease"/>
            <person name="Wu L."/>
            <person name="Ma J."/>
        </authorList>
    </citation>
    <scope>NUCLEOTIDE SEQUENCE [LARGE SCALE GENOMIC DNA]</scope>
    <source>
        <strain evidence="13">CGMCC 1.3240</strain>
    </source>
</reference>
<protein>
    <submittedName>
        <fullName evidence="12">NuoM family protein</fullName>
    </submittedName>
</protein>
<feature type="transmembrane region" description="Helical" evidence="9">
    <location>
        <begin position="355"/>
        <end position="374"/>
    </location>
</feature>
<feature type="transmembrane region" description="Helical" evidence="9">
    <location>
        <begin position="327"/>
        <end position="348"/>
    </location>
</feature>
<feature type="domain" description="NADH:quinone oxidoreductase/Mrp antiporter transmembrane" evidence="10">
    <location>
        <begin position="145"/>
        <end position="473"/>
    </location>
</feature>
<dbReference type="Pfam" id="PF01059">
    <property type="entry name" value="Oxidored_q5_N"/>
    <property type="match status" value="1"/>
</dbReference>
<evidence type="ECO:0000256" key="3">
    <source>
        <dbReference type="ARBA" id="ARBA00022692"/>
    </source>
</evidence>
<feature type="transmembrane region" description="Helical" evidence="9">
    <location>
        <begin position="128"/>
        <end position="145"/>
    </location>
</feature>
<feature type="transmembrane region" description="Helical" evidence="9">
    <location>
        <begin position="386"/>
        <end position="404"/>
    </location>
</feature>
<keyword evidence="4" id="KW-1278">Translocase</keyword>
<evidence type="ECO:0000256" key="8">
    <source>
        <dbReference type="RuleBase" id="RU000320"/>
    </source>
</evidence>
<evidence type="ECO:0000259" key="11">
    <source>
        <dbReference type="Pfam" id="PF01059"/>
    </source>
</evidence>
<dbReference type="PRINTS" id="PR01437">
    <property type="entry name" value="NUOXDRDTASE4"/>
</dbReference>
<evidence type="ECO:0000256" key="2">
    <source>
        <dbReference type="ARBA" id="ARBA00009025"/>
    </source>
</evidence>
<comment type="caution">
    <text evidence="12">The sequence shown here is derived from an EMBL/GenBank/DDBJ whole genome shotgun (WGS) entry which is preliminary data.</text>
</comment>
<name>A0ABW0VR05_9BACL</name>
<feature type="transmembrane region" description="Helical" evidence="9">
    <location>
        <begin position="32"/>
        <end position="53"/>
    </location>
</feature>
<evidence type="ECO:0000256" key="1">
    <source>
        <dbReference type="ARBA" id="ARBA00004651"/>
    </source>
</evidence>
<dbReference type="PANTHER" id="PTHR43507">
    <property type="entry name" value="NADH-UBIQUINONE OXIDOREDUCTASE CHAIN 4"/>
    <property type="match status" value="1"/>
</dbReference>
<feature type="transmembrane region" description="Helical" evidence="9">
    <location>
        <begin position="99"/>
        <end position="121"/>
    </location>
</feature>
<keyword evidence="7 9" id="KW-0472">Membrane</keyword>
<dbReference type="NCBIfam" id="TIGR01972">
    <property type="entry name" value="NDH_I_M"/>
    <property type="match status" value="1"/>
</dbReference>
<evidence type="ECO:0000256" key="4">
    <source>
        <dbReference type="ARBA" id="ARBA00022967"/>
    </source>
</evidence>
<gene>
    <name evidence="12" type="ORF">ACFPYJ_01115</name>
</gene>
<comment type="similarity">
    <text evidence="2">Belongs to the complex I subunit 4 family.</text>
</comment>
<dbReference type="RefSeq" id="WP_379186192.1">
    <property type="nucleotide sequence ID" value="NZ_JBHSOW010000007.1"/>
</dbReference>
<comment type="subcellular location">
    <subcellularLocation>
        <location evidence="1">Cell membrane</location>
        <topology evidence="1">Multi-pass membrane protein</topology>
    </subcellularLocation>
    <subcellularLocation>
        <location evidence="8">Membrane</location>
        <topology evidence="8">Multi-pass membrane protein</topology>
    </subcellularLocation>
</comment>
<feature type="transmembrane region" description="Helical" evidence="9">
    <location>
        <begin position="151"/>
        <end position="171"/>
    </location>
</feature>
<evidence type="ECO:0000259" key="10">
    <source>
        <dbReference type="Pfam" id="PF00361"/>
    </source>
</evidence>
<feature type="transmembrane region" description="Helical" evidence="9">
    <location>
        <begin position="424"/>
        <end position="446"/>
    </location>
</feature>